<evidence type="ECO:0000256" key="12">
    <source>
        <dbReference type="ARBA" id="ARBA00023180"/>
    </source>
</evidence>
<comment type="subcellular location">
    <subcellularLocation>
        <location evidence="1">Apical cell membrane</location>
        <topology evidence="1">Single-pass type I membrane protein</topology>
    </subcellularLocation>
</comment>
<comment type="catalytic activity">
    <reaction evidence="35">
        <text>1-hexadecanoyl-sn-glycero-3-phosphocholine + H2O = sn-glycerol 3-phosphocholine + hexadecanoate + H(+)</text>
        <dbReference type="Rhea" id="RHEA:40435"/>
        <dbReference type="ChEBI" id="CHEBI:7896"/>
        <dbReference type="ChEBI" id="CHEBI:15377"/>
        <dbReference type="ChEBI" id="CHEBI:15378"/>
        <dbReference type="ChEBI" id="CHEBI:16870"/>
        <dbReference type="ChEBI" id="CHEBI:72998"/>
    </reaction>
    <physiologicalReaction direction="left-to-right" evidence="35">
        <dbReference type="Rhea" id="RHEA:40436"/>
    </physiologicalReaction>
</comment>
<evidence type="ECO:0000256" key="33">
    <source>
        <dbReference type="ARBA" id="ARBA00048454"/>
    </source>
</evidence>
<evidence type="ECO:0000256" key="11">
    <source>
        <dbReference type="ARBA" id="ARBA00023136"/>
    </source>
</evidence>
<evidence type="ECO:0000256" key="16">
    <source>
        <dbReference type="ARBA" id="ARBA00029723"/>
    </source>
</evidence>
<evidence type="ECO:0000256" key="23">
    <source>
        <dbReference type="ARBA" id="ARBA00047438"/>
    </source>
</evidence>
<comment type="catalytic activity">
    <reaction evidence="29">
        <text>1,2-dihexadecanoyl-sn-glycero-3-phosphocholine + H2O = 1-hexadecanoyl-sn-glycero-3-phosphocholine + hexadecanoate + H(+)</text>
        <dbReference type="Rhea" id="RHEA:41223"/>
        <dbReference type="ChEBI" id="CHEBI:7896"/>
        <dbReference type="ChEBI" id="CHEBI:15377"/>
        <dbReference type="ChEBI" id="CHEBI:15378"/>
        <dbReference type="ChEBI" id="CHEBI:72998"/>
        <dbReference type="ChEBI" id="CHEBI:72999"/>
    </reaction>
    <physiologicalReaction direction="left-to-right" evidence="29">
        <dbReference type="Rhea" id="RHEA:41224"/>
    </physiologicalReaction>
</comment>
<dbReference type="GO" id="GO:0004622">
    <property type="term" value="F:phosphatidylcholine lysophospholipase activity"/>
    <property type="evidence" value="ECO:0007669"/>
    <property type="project" value="UniProtKB-EC"/>
</dbReference>
<dbReference type="GO" id="GO:0004806">
    <property type="term" value="F:triacylglycerol lipase activity"/>
    <property type="evidence" value="ECO:0007669"/>
    <property type="project" value="UniProtKB-EC"/>
</dbReference>
<comment type="similarity">
    <text evidence="2">Belongs to the 'GDSL' lipolytic enzyme family. Phospholipase B1 subfamily.</text>
</comment>
<feature type="signal peptide" evidence="43">
    <location>
        <begin position="1"/>
        <end position="20"/>
    </location>
</feature>
<dbReference type="InterPro" id="IPR038885">
    <property type="entry name" value="PLB1"/>
</dbReference>
<protein>
    <recommendedName>
        <fullName evidence="3">Phospholipase B1, membrane-associated</fullName>
    </recommendedName>
    <alternativeName>
        <fullName evidence="16">Lysophospholipase</fullName>
    </alternativeName>
    <alternativeName>
        <fullName evidence="17">Phospholipase A2</fullName>
    </alternativeName>
    <alternativeName>
        <fullName evidence="19">Phospholipase B/lipase</fullName>
    </alternativeName>
    <alternativeName>
        <fullName evidence="18">Triacylglycerol lipase</fullName>
    </alternativeName>
</protein>
<evidence type="ECO:0000256" key="30">
    <source>
        <dbReference type="ARBA" id="ARBA00048362"/>
    </source>
</evidence>
<keyword evidence="12" id="KW-0325">Glycoprotein</keyword>
<evidence type="ECO:0000256" key="31">
    <source>
        <dbReference type="ARBA" id="ARBA00048374"/>
    </source>
</evidence>
<proteinExistence type="inferred from homology"/>
<comment type="catalytic activity">
    <reaction evidence="24">
        <text>1-hexadecanoyl-2-(9Z)-octadecenoyl-3-octadecanoyl-sn-glycerol + H2O = 1-hexadecanoyl-2-(9Z-octadecenoyl)-sn-glycerol + octadecanoate + H(+)</text>
        <dbReference type="Rhea" id="RHEA:41111"/>
        <dbReference type="ChEBI" id="CHEBI:15377"/>
        <dbReference type="ChEBI" id="CHEBI:15378"/>
        <dbReference type="ChEBI" id="CHEBI:25629"/>
        <dbReference type="ChEBI" id="CHEBI:75466"/>
        <dbReference type="ChEBI" id="CHEBI:77623"/>
    </reaction>
    <physiologicalReaction direction="left-to-right" evidence="24">
        <dbReference type="Rhea" id="RHEA:41112"/>
    </physiologicalReaction>
</comment>
<keyword evidence="7" id="KW-0677">Repeat</keyword>
<dbReference type="PANTHER" id="PTHR21325">
    <property type="entry name" value="PHOSPHOLIPASE B, PLB1"/>
    <property type="match status" value="1"/>
</dbReference>
<evidence type="ECO:0000313" key="44">
    <source>
        <dbReference type="EMBL" id="CAF0928147.1"/>
    </source>
</evidence>
<evidence type="ECO:0000256" key="39">
    <source>
        <dbReference type="ARBA" id="ARBA00048939"/>
    </source>
</evidence>
<comment type="catalytic activity">
    <reaction evidence="27">
        <text>a 1-O-alkyl-2-acyl-sn-glycero-3-phosphocholine + H2O = a 1-O-alkyl-sn-glycero-3-phosphocholine + a fatty acid + H(+)</text>
        <dbReference type="Rhea" id="RHEA:36231"/>
        <dbReference type="ChEBI" id="CHEBI:15377"/>
        <dbReference type="ChEBI" id="CHEBI:15378"/>
        <dbReference type="ChEBI" id="CHEBI:28868"/>
        <dbReference type="ChEBI" id="CHEBI:30909"/>
        <dbReference type="ChEBI" id="CHEBI:36702"/>
        <dbReference type="EC" id="3.1.1.4"/>
    </reaction>
    <physiologicalReaction direction="left-to-right" evidence="27">
        <dbReference type="Rhea" id="RHEA:36232"/>
    </physiologicalReaction>
</comment>
<comment type="catalytic activity">
    <reaction evidence="28">
        <text>1,2-di-(9Z-octadecenoyl)-sn-glycero-3-phosphocholine + H2O = 1-(9Z-octadecenoyl)-sn-glycero-3-phosphocholine + (9Z)-octadecenoate + H(+)</text>
        <dbReference type="Rhea" id="RHEA:40923"/>
        <dbReference type="ChEBI" id="CHEBI:15377"/>
        <dbReference type="ChEBI" id="CHEBI:15378"/>
        <dbReference type="ChEBI" id="CHEBI:28610"/>
        <dbReference type="ChEBI" id="CHEBI:30823"/>
        <dbReference type="ChEBI" id="CHEBI:74669"/>
    </reaction>
    <physiologicalReaction direction="left-to-right" evidence="28">
        <dbReference type="Rhea" id="RHEA:40924"/>
    </physiologicalReaction>
</comment>
<comment type="catalytic activity">
    <reaction evidence="13">
        <text>a triacylglycerol + H2O = a diacylglycerol + a fatty acid + H(+)</text>
        <dbReference type="Rhea" id="RHEA:12044"/>
        <dbReference type="ChEBI" id="CHEBI:15377"/>
        <dbReference type="ChEBI" id="CHEBI:15378"/>
        <dbReference type="ChEBI" id="CHEBI:17855"/>
        <dbReference type="ChEBI" id="CHEBI:18035"/>
        <dbReference type="ChEBI" id="CHEBI:28868"/>
        <dbReference type="EC" id="3.1.1.3"/>
    </reaction>
    <physiologicalReaction direction="left-to-right" evidence="13">
        <dbReference type="Rhea" id="RHEA:12045"/>
    </physiologicalReaction>
</comment>
<evidence type="ECO:0000256" key="40">
    <source>
        <dbReference type="ARBA" id="ARBA00049363"/>
    </source>
</evidence>
<evidence type="ECO:0000256" key="25">
    <source>
        <dbReference type="ARBA" id="ARBA00048011"/>
    </source>
</evidence>
<comment type="catalytic activity">
    <reaction evidence="33">
        <text>a 1-acyl-sn-glycero-3-phosphocholine + H2O = sn-glycerol 3-phosphocholine + a fatty acid + H(+)</text>
        <dbReference type="Rhea" id="RHEA:15177"/>
        <dbReference type="ChEBI" id="CHEBI:15377"/>
        <dbReference type="ChEBI" id="CHEBI:15378"/>
        <dbReference type="ChEBI" id="CHEBI:16870"/>
        <dbReference type="ChEBI" id="CHEBI:28868"/>
        <dbReference type="ChEBI" id="CHEBI:58168"/>
        <dbReference type="EC" id="3.1.1.5"/>
    </reaction>
    <physiologicalReaction direction="left-to-right" evidence="33">
        <dbReference type="Rhea" id="RHEA:15178"/>
    </physiologicalReaction>
</comment>
<keyword evidence="11" id="KW-0472">Membrane</keyword>
<comment type="catalytic activity">
    <reaction evidence="25">
        <text>2,3-di-(9Z)-octadecenoyl-sn-glycerol + H2O = 3-(9Z-octadecenoyl)-sn-glycerol + (9Z)-octadecenoate + H(+)</text>
        <dbReference type="Rhea" id="RHEA:42604"/>
        <dbReference type="ChEBI" id="CHEBI:15377"/>
        <dbReference type="ChEBI" id="CHEBI:15378"/>
        <dbReference type="ChEBI" id="CHEBI:30823"/>
        <dbReference type="ChEBI" id="CHEBI:75824"/>
        <dbReference type="ChEBI" id="CHEBI:75938"/>
    </reaction>
    <physiologicalReaction direction="left-to-right" evidence="25">
        <dbReference type="Rhea" id="RHEA:42605"/>
    </physiologicalReaction>
</comment>
<evidence type="ECO:0000256" key="42">
    <source>
        <dbReference type="ARBA" id="ARBA00049461"/>
    </source>
</evidence>
<feature type="chain" id="PRO_5032910100" description="Phospholipase B1, membrane-associated" evidence="43">
    <location>
        <begin position="21"/>
        <end position="395"/>
    </location>
</feature>
<evidence type="ECO:0000256" key="26">
    <source>
        <dbReference type="ARBA" id="ARBA00048015"/>
    </source>
</evidence>
<evidence type="ECO:0000256" key="41">
    <source>
        <dbReference type="ARBA" id="ARBA00049372"/>
    </source>
</evidence>
<comment type="caution">
    <text evidence="44">The sequence shown here is derived from an EMBL/GenBank/DDBJ whole genome shotgun (WGS) entry which is preliminary data.</text>
</comment>
<keyword evidence="6 43" id="KW-0732">Signal</keyword>
<comment type="catalytic activity">
    <reaction evidence="38">
        <text>1-O-hexadecyl-2-(9Z)-octadecenoyl-sn-glycero-3-phosphocholine + H2O = 1-O-hexadecyl-sn-glycero-3-phosphocholine + (9Z)-octadecenoate + H(+)</text>
        <dbReference type="Rhea" id="RHEA:40915"/>
        <dbReference type="ChEBI" id="CHEBI:15377"/>
        <dbReference type="ChEBI" id="CHEBI:15378"/>
        <dbReference type="ChEBI" id="CHEBI:30823"/>
        <dbReference type="ChEBI" id="CHEBI:34112"/>
        <dbReference type="ChEBI" id="CHEBI:64496"/>
    </reaction>
    <physiologicalReaction direction="left-to-right" evidence="38">
        <dbReference type="Rhea" id="RHEA:40916"/>
    </physiologicalReaction>
</comment>
<evidence type="ECO:0000256" key="34">
    <source>
        <dbReference type="ARBA" id="ARBA00048613"/>
    </source>
</evidence>
<dbReference type="Proteomes" id="UP000663879">
    <property type="component" value="Unassembled WGS sequence"/>
</dbReference>
<keyword evidence="5" id="KW-0812">Transmembrane</keyword>
<evidence type="ECO:0000256" key="3">
    <source>
        <dbReference type="ARBA" id="ARBA00015133"/>
    </source>
</evidence>
<comment type="catalytic activity">
    <reaction evidence="31">
        <text>1-octadecanoyl-2-(9Z,12Z)-octadecadienoyl-sn-glycerol + H2O = 1-octadecanoyl-sn-glycerol + (9Z,12Z)-octadecadienoate + H(+)</text>
        <dbReference type="Rhea" id="RHEA:40927"/>
        <dbReference type="ChEBI" id="CHEBI:15377"/>
        <dbReference type="ChEBI" id="CHEBI:15378"/>
        <dbReference type="ChEBI" id="CHEBI:30245"/>
        <dbReference type="ChEBI" id="CHEBI:75550"/>
        <dbReference type="ChEBI" id="CHEBI:77097"/>
    </reaction>
    <physiologicalReaction direction="left-to-right" evidence="31">
        <dbReference type="Rhea" id="RHEA:40928"/>
    </physiologicalReaction>
</comment>
<name>A0A814BDX4_9BILA</name>
<evidence type="ECO:0000256" key="37">
    <source>
        <dbReference type="ARBA" id="ARBA00048869"/>
    </source>
</evidence>
<evidence type="ECO:0000256" key="35">
    <source>
        <dbReference type="ARBA" id="ARBA00048656"/>
    </source>
</evidence>
<evidence type="ECO:0000256" key="8">
    <source>
        <dbReference type="ARBA" id="ARBA00022801"/>
    </source>
</evidence>
<evidence type="ECO:0000256" key="21">
    <source>
        <dbReference type="ARBA" id="ARBA00047324"/>
    </source>
</evidence>
<comment type="catalytic activity">
    <reaction evidence="37">
        <text>1,3-dihexadecanoyl-2-(9Z-octadecenoyl)glycerol + H2O = 1,3-dihexadecanoylglycerol + (9Z)-octadecenoate + H(+)</text>
        <dbReference type="Rhea" id="RHEA:40983"/>
        <dbReference type="ChEBI" id="CHEBI:15377"/>
        <dbReference type="ChEBI" id="CHEBI:15378"/>
        <dbReference type="ChEBI" id="CHEBI:30823"/>
        <dbReference type="ChEBI" id="CHEBI:75688"/>
        <dbReference type="ChEBI" id="CHEBI:77619"/>
    </reaction>
    <physiologicalReaction direction="left-to-right" evidence="37">
        <dbReference type="Rhea" id="RHEA:40984"/>
    </physiologicalReaction>
</comment>
<evidence type="ECO:0000256" key="24">
    <source>
        <dbReference type="ARBA" id="ARBA00047459"/>
    </source>
</evidence>
<sequence>MKSLALILLVLLSSTTIINSSGFDDDYINLIMENAWKTNENMENITSERMDLKNVFSCNTFVSTSPRPTSVHALRPNDIEIIGAIGDSLTAANGAKAGTILGLIEECRGVSWSMGSEKSDVSQSITLPNILRKFNPNLYGASTGSGGSTSTNAVFNMARPGETSHEMVTQATNLVNKMKQTTGINYAQAWKLVTFFVGGNDLCKACKDAKYNADNYLNNIKRTLDYLKANLPRTLVNLVISLDVTGIDELGGITCRNMQKTFCDCGLSATFRDTLLTMTRKIQQGTEDLIRSGIYDNSDDFTVVIQPFMKNMRPPKKADGTSDFTYFAPDCFHFSVKGHEAAAIELWNSMLTPVGQKQDKWTNLNQPIKCPSSNSQYIFTNKNSRTSLRDLFKRY</sequence>
<gene>
    <name evidence="44" type="ORF">OXX778_LOCUS12757</name>
</gene>
<keyword evidence="45" id="KW-1185">Reference proteome</keyword>
<evidence type="ECO:0000256" key="20">
    <source>
        <dbReference type="ARBA" id="ARBA00045916"/>
    </source>
</evidence>
<dbReference type="OrthoDB" id="10265800at2759"/>
<accession>A0A814BDX4</accession>
<evidence type="ECO:0000256" key="36">
    <source>
        <dbReference type="ARBA" id="ARBA00048699"/>
    </source>
</evidence>
<dbReference type="FunFam" id="3.40.50.1110:FF:000005">
    <property type="entry name" value="Phospholipase B1"/>
    <property type="match status" value="1"/>
</dbReference>
<evidence type="ECO:0000313" key="45">
    <source>
        <dbReference type="Proteomes" id="UP000663879"/>
    </source>
</evidence>
<comment type="catalytic activity">
    <reaction evidence="40">
        <text>1,2-dihexadecanoyl-sn-glycero-3-phosphocholine + 2 H2O = sn-glycerol 3-phosphocholine + 2 hexadecanoate + 2 H(+)</text>
        <dbReference type="Rhea" id="RHEA:40975"/>
        <dbReference type="ChEBI" id="CHEBI:7896"/>
        <dbReference type="ChEBI" id="CHEBI:15377"/>
        <dbReference type="ChEBI" id="CHEBI:15378"/>
        <dbReference type="ChEBI" id="CHEBI:16870"/>
        <dbReference type="ChEBI" id="CHEBI:72999"/>
    </reaction>
    <physiologicalReaction direction="left-to-right" evidence="40">
        <dbReference type="Rhea" id="RHEA:40976"/>
    </physiologicalReaction>
</comment>
<evidence type="ECO:0000256" key="22">
    <source>
        <dbReference type="ARBA" id="ARBA00047363"/>
    </source>
</evidence>
<evidence type="ECO:0000256" key="4">
    <source>
        <dbReference type="ARBA" id="ARBA00022475"/>
    </source>
</evidence>
<evidence type="ECO:0000256" key="28">
    <source>
        <dbReference type="ARBA" id="ARBA00048058"/>
    </source>
</evidence>
<dbReference type="AlphaFoldDB" id="A0A814BDX4"/>
<evidence type="ECO:0000256" key="18">
    <source>
        <dbReference type="ARBA" id="ARBA00031485"/>
    </source>
</evidence>
<comment type="catalytic activity">
    <reaction evidence="22">
        <text>1,3-dihexadecanoyl-2-(9Z-octadecenoyl)glycerol + H2O = 1-hexadecanoyl-2-(9Z-octadecenoyl)-glycerol + hexadecanoate + H(+)</text>
        <dbReference type="Rhea" id="RHEA:40979"/>
        <dbReference type="ChEBI" id="CHEBI:7896"/>
        <dbReference type="ChEBI" id="CHEBI:15377"/>
        <dbReference type="ChEBI" id="CHEBI:15378"/>
        <dbReference type="ChEBI" id="CHEBI:75585"/>
        <dbReference type="ChEBI" id="CHEBI:75688"/>
    </reaction>
    <physiologicalReaction direction="left-to-right" evidence="22">
        <dbReference type="Rhea" id="RHEA:40980"/>
    </physiologicalReaction>
</comment>
<evidence type="ECO:0000256" key="7">
    <source>
        <dbReference type="ARBA" id="ARBA00022737"/>
    </source>
</evidence>
<comment type="catalytic activity">
    <reaction evidence="34">
        <text>1-hexadecanoyl-2-(9Z-octadecenoyl)-sn-glycero-3-phosphoethanolamine + H2O = 1-hexadecanoyl-sn-glycero-3-phosphoethanolamine + (9Z)-octadecenoate + H(+)</text>
        <dbReference type="Rhea" id="RHEA:40911"/>
        <dbReference type="ChEBI" id="CHEBI:15377"/>
        <dbReference type="ChEBI" id="CHEBI:15378"/>
        <dbReference type="ChEBI" id="CHEBI:30823"/>
        <dbReference type="ChEBI" id="CHEBI:73004"/>
        <dbReference type="ChEBI" id="CHEBI:73007"/>
    </reaction>
    <physiologicalReaction direction="left-to-right" evidence="34">
        <dbReference type="Rhea" id="RHEA:40912"/>
    </physiologicalReaction>
</comment>
<comment type="catalytic activity">
    <reaction evidence="21">
        <text>1-hexadecanoyl-2-(9Z)-octadecenoyl-3-octadecanoyl-sn-glycerol + H2O = 2-(9Z-octadecenoyl)-3-octadecanoyl-sn-glycerol + hexadecanoate + H(+)</text>
        <dbReference type="Rhea" id="RHEA:41107"/>
        <dbReference type="ChEBI" id="CHEBI:7896"/>
        <dbReference type="ChEBI" id="CHEBI:15377"/>
        <dbReference type="ChEBI" id="CHEBI:15378"/>
        <dbReference type="ChEBI" id="CHEBI:75558"/>
        <dbReference type="ChEBI" id="CHEBI:77623"/>
    </reaction>
    <physiologicalReaction direction="left-to-right" evidence="21">
        <dbReference type="Rhea" id="RHEA:41108"/>
    </physiologicalReaction>
</comment>
<keyword evidence="10" id="KW-0443">Lipid metabolism</keyword>
<dbReference type="InterPro" id="IPR001087">
    <property type="entry name" value="GDSL"/>
</dbReference>
<evidence type="ECO:0000256" key="9">
    <source>
        <dbReference type="ARBA" id="ARBA00022989"/>
    </source>
</evidence>
<evidence type="ECO:0000256" key="1">
    <source>
        <dbReference type="ARBA" id="ARBA00004247"/>
    </source>
</evidence>
<dbReference type="PANTHER" id="PTHR21325:SF31">
    <property type="entry name" value="GH22081P-RELATED"/>
    <property type="match status" value="1"/>
</dbReference>
<dbReference type="CDD" id="cd01824">
    <property type="entry name" value="Phospholipase_B_like"/>
    <property type="match status" value="1"/>
</dbReference>
<evidence type="ECO:0000256" key="14">
    <source>
        <dbReference type="ARBA" id="ARBA00023408"/>
    </source>
</evidence>
<comment type="catalytic activity">
    <reaction evidence="14">
        <text>1-hexadecanoyl-2-(9Z,12Z-octadecadienoyl)-sn-glycero-3-phosphocholine + H2O = (9Z,12Z)-octadecadienoate + 1-hexadecanoyl-sn-glycero-3-phosphocholine + H(+)</text>
        <dbReference type="Rhea" id="RHEA:40811"/>
        <dbReference type="ChEBI" id="CHEBI:15377"/>
        <dbReference type="ChEBI" id="CHEBI:15378"/>
        <dbReference type="ChEBI" id="CHEBI:30245"/>
        <dbReference type="ChEBI" id="CHEBI:72998"/>
        <dbReference type="ChEBI" id="CHEBI:73002"/>
    </reaction>
    <physiologicalReaction direction="left-to-right" evidence="14">
        <dbReference type="Rhea" id="RHEA:40812"/>
    </physiologicalReaction>
</comment>
<evidence type="ECO:0000256" key="2">
    <source>
        <dbReference type="ARBA" id="ARBA00009979"/>
    </source>
</evidence>
<comment type="catalytic activity">
    <reaction evidence="36">
        <text>1-hexadecanoyl-2-(9Z-octadecenoyl)-sn-glycero-3-phosphocholine + H2O = 1-hexadecanoyl-sn-glycero-3-phosphocholine + (9Z)-octadecenoate + H(+)</text>
        <dbReference type="Rhea" id="RHEA:38779"/>
        <dbReference type="ChEBI" id="CHEBI:15377"/>
        <dbReference type="ChEBI" id="CHEBI:15378"/>
        <dbReference type="ChEBI" id="CHEBI:30823"/>
        <dbReference type="ChEBI" id="CHEBI:72998"/>
        <dbReference type="ChEBI" id="CHEBI:73001"/>
    </reaction>
    <physiologicalReaction direction="left-to-right" evidence="36">
        <dbReference type="Rhea" id="RHEA:38780"/>
    </physiologicalReaction>
</comment>
<keyword evidence="9" id="KW-1133">Transmembrane helix</keyword>
<evidence type="ECO:0000256" key="13">
    <source>
        <dbReference type="ARBA" id="ARBA00023369"/>
    </source>
</evidence>
<evidence type="ECO:0000256" key="27">
    <source>
        <dbReference type="ARBA" id="ARBA00048049"/>
    </source>
</evidence>
<evidence type="ECO:0000256" key="6">
    <source>
        <dbReference type="ARBA" id="ARBA00022729"/>
    </source>
</evidence>
<keyword evidence="8" id="KW-0378">Hydrolase</keyword>
<comment type="catalytic activity">
    <reaction evidence="32">
        <text>1,2,3-tri-(9Z-octadecenoyl)-glycerol + H2O = di-(9Z)-octadecenoylglycerol + (9Z)-octadecenoate + H(+)</text>
        <dbReference type="Rhea" id="RHEA:38575"/>
        <dbReference type="ChEBI" id="CHEBI:15377"/>
        <dbReference type="ChEBI" id="CHEBI:15378"/>
        <dbReference type="ChEBI" id="CHEBI:30823"/>
        <dbReference type="ChEBI" id="CHEBI:53753"/>
        <dbReference type="ChEBI" id="CHEBI:75945"/>
    </reaction>
    <physiologicalReaction direction="left-to-right" evidence="32">
        <dbReference type="Rhea" id="RHEA:38576"/>
    </physiologicalReaction>
</comment>
<evidence type="ECO:0000256" key="5">
    <source>
        <dbReference type="ARBA" id="ARBA00022692"/>
    </source>
</evidence>
<comment type="catalytic activity">
    <reaction evidence="15">
        <text>a 1,2-diacyl-sn-glycero-3-phosphocholine + H2O = a 1-acyl-sn-glycero-3-phosphocholine + a fatty acid + H(+)</text>
        <dbReference type="Rhea" id="RHEA:15801"/>
        <dbReference type="ChEBI" id="CHEBI:15377"/>
        <dbReference type="ChEBI" id="CHEBI:15378"/>
        <dbReference type="ChEBI" id="CHEBI:28868"/>
        <dbReference type="ChEBI" id="CHEBI:57643"/>
        <dbReference type="ChEBI" id="CHEBI:58168"/>
        <dbReference type="EC" id="3.1.1.4"/>
    </reaction>
    <physiologicalReaction direction="left-to-right" evidence="15">
        <dbReference type="Rhea" id="RHEA:15802"/>
    </physiologicalReaction>
</comment>
<comment type="catalytic activity">
    <reaction evidence="30">
        <text>1-hexadecanoyl-2-(9Z,12Z-octadecadienoyl)-sn-glycero-3-phosphocholine + H2O = 2-(9Z,12Z-octadecadienoyl)-sn-glycero-3-phosphocholine + hexadecanoate + H(+)</text>
        <dbReference type="Rhea" id="RHEA:40971"/>
        <dbReference type="ChEBI" id="CHEBI:7896"/>
        <dbReference type="ChEBI" id="CHEBI:15377"/>
        <dbReference type="ChEBI" id="CHEBI:15378"/>
        <dbReference type="ChEBI" id="CHEBI:73002"/>
        <dbReference type="ChEBI" id="CHEBI:76084"/>
    </reaction>
    <physiologicalReaction direction="left-to-right" evidence="30">
        <dbReference type="Rhea" id="RHEA:40972"/>
    </physiologicalReaction>
</comment>
<dbReference type="EMBL" id="CAJNOC010002351">
    <property type="protein sequence ID" value="CAF0928147.1"/>
    <property type="molecule type" value="Genomic_DNA"/>
</dbReference>
<organism evidence="44 45">
    <name type="scientific">Brachionus calyciflorus</name>
    <dbReference type="NCBI Taxonomy" id="104777"/>
    <lineage>
        <taxon>Eukaryota</taxon>
        <taxon>Metazoa</taxon>
        <taxon>Spiralia</taxon>
        <taxon>Gnathifera</taxon>
        <taxon>Rotifera</taxon>
        <taxon>Eurotatoria</taxon>
        <taxon>Monogononta</taxon>
        <taxon>Pseudotrocha</taxon>
        <taxon>Ploima</taxon>
        <taxon>Brachionidae</taxon>
        <taxon>Brachionus</taxon>
    </lineage>
</organism>
<evidence type="ECO:0000256" key="29">
    <source>
        <dbReference type="ARBA" id="ARBA00048227"/>
    </source>
</evidence>
<evidence type="ECO:0000256" key="10">
    <source>
        <dbReference type="ARBA" id="ARBA00023098"/>
    </source>
</evidence>
<dbReference type="GO" id="GO:0016324">
    <property type="term" value="C:apical plasma membrane"/>
    <property type="evidence" value="ECO:0007669"/>
    <property type="project" value="UniProtKB-SubCell"/>
</dbReference>
<evidence type="ECO:0000256" key="32">
    <source>
        <dbReference type="ARBA" id="ARBA00048386"/>
    </source>
</evidence>
<comment type="catalytic activity">
    <reaction evidence="26">
        <text>1-hexadecanoyl-2-(9Z-octadecenoyl)-sn-glycero-3-phospho-(1'-sn-glycerol) + H2O = 1-hexadecanoyl-sn-glycero-3-phospho-(1'-sn-glycerol) + (9Z)-octadecenoate + H(+)</text>
        <dbReference type="Rhea" id="RHEA:40919"/>
        <dbReference type="ChEBI" id="CHEBI:15377"/>
        <dbReference type="ChEBI" id="CHEBI:15378"/>
        <dbReference type="ChEBI" id="CHEBI:30823"/>
        <dbReference type="ChEBI" id="CHEBI:72841"/>
        <dbReference type="ChEBI" id="CHEBI:75158"/>
    </reaction>
    <physiologicalReaction direction="left-to-right" evidence="26">
        <dbReference type="Rhea" id="RHEA:40920"/>
    </physiologicalReaction>
</comment>
<evidence type="ECO:0000256" key="15">
    <source>
        <dbReference type="ARBA" id="ARBA00023422"/>
    </source>
</evidence>
<dbReference type="GO" id="GO:0004623">
    <property type="term" value="F:phospholipase A2 activity"/>
    <property type="evidence" value="ECO:0007669"/>
    <property type="project" value="UniProtKB-EC"/>
</dbReference>
<comment type="function">
    <text evidence="20">Calcium-independent membrane-associated phospholipase that catalyzes complete diacylation of phospholipids by hydrolyzing both sn-1 and sn-2 fatty acyl chains attached to the glycerol backbone (phospholipase B activity). Has dual phospholipase and lysophospholipase activities toward diacylphospholipids. Preferentially cleaves sn-2 ester bonds over sn-1 bonds. Acts as a lipase toward glycerolipid substrates. Hydrolyzes fatty acyl chains of diacylglycerols with preference for the sn-2 position and of triacylglycerols with not positional selectivity. May also hydrolyze long chain retinyl esters such as retinyl palmitate. May contribute to digestion of dietary phospholipids, glycerolipids and retinoids, facilitating lipid absorption at the brush border.</text>
</comment>
<dbReference type="InterPro" id="IPR035547">
    <property type="entry name" value="Phospholipase_B"/>
</dbReference>
<keyword evidence="4" id="KW-1003">Cell membrane</keyword>
<dbReference type="Gene3D" id="3.40.50.1110">
    <property type="entry name" value="SGNH hydrolase"/>
    <property type="match status" value="1"/>
</dbReference>
<evidence type="ECO:0000256" key="17">
    <source>
        <dbReference type="ARBA" id="ARBA00031182"/>
    </source>
</evidence>
<comment type="catalytic activity">
    <reaction evidence="42">
        <text>2-(9Z-octadecenoyl)-glycerol + H2O = glycerol + (9Z)-octadecenoate + H(+)</text>
        <dbReference type="Rhea" id="RHEA:38491"/>
        <dbReference type="ChEBI" id="CHEBI:15377"/>
        <dbReference type="ChEBI" id="CHEBI:15378"/>
        <dbReference type="ChEBI" id="CHEBI:17754"/>
        <dbReference type="ChEBI" id="CHEBI:30823"/>
        <dbReference type="ChEBI" id="CHEBI:73990"/>
    </reaction>
    <physiologicalReaction direction="left-to-right" evidence="42">
        <dbReference type="Rhea" id="RHEA:38492"/>
    </physiologicalReaction>
</comment>
<reference evidence="44" key="1">
    <citation type="submission" date="2021-02" db="EMBL/GenBank/DDBJ databases">
        <authorList>
            <person name="Nowell W R."/>
        </authorList>
    </citation>
    <scope>NUCLEOTIDE SEQUENCE</scope>
    <source>
        <strain evidence="44">Ploen Becks lab</strain>
    </source>
</reference>
<comment type="catalytic activity">
    <reaction evidence="39">
        <text>1-hexadecanoyl-2-(9Z)-octadecenoyl-3-octadecanoyl-sn-glycerol + H2O = 1-hexadecanoyl-3-octadecanoyl-sn-glycerol + (9Z)-octadecenoate + H(+)</text>
        <dbReference type="Rhea" id="RHEA:41103"/>
        <dbReference type="ChEBI" id="CHEBI:15377"/>
        <dbReference type="ChEBI" id="CHEBI:15378"/>
        <dbReference type="ChEBI" id="CHEBI:30823"/>
        <dbReference type="ChEBI" id="CHEBI:77623"/>
        <dbReference type="ChEBI" id="CHEBI:77624"/>
    </reaction>
    <physiologicalReaction direction="left-to-right" evidence="39">
        <dbReference type="Rhea" id="RHEA:41104"/>
    </physiologicalReaction>
</comment>
<dbReference type="InterPro" id="IPR036514">
    <property type="entry name" value="SGNH_hydro_sf"/>
</dbReference>
<dbReference type="Pfam" id="PF00657">
    <property type="entry name" value="Lipase_GDSL"/>
    <property type="match status" value="1"/>
</dbReference>
<comment type="catalytic activity">
    <reaction evidence="41">
        <text>1,3-di-(9Z-octadecenoyl)-glycerol + H2O = 1-(9Z-octadecenoyl)-glycerol + (9Z)-octadecenoate + H(+)</text>
        <dbReference type="Rhea" id="RHEA:39939"/>
        <dbReference type="ChEBI" id="CHEBI:15377"/>
        <dbReference type="ChEBI" id="CHEBI:15378"/>
        <dbReference type="ChEBI" id="CHEBI:30823"/>
        <dbReference type="ChEBI" id="CHEBI:75342"/>
        <dbReference type="ChEBI" id="CHEBI:75735"/>
    </reaction>
    <physiologicalReaction direction="left-to-right" evidence="41">
        <dbReference type="Rhea" id="RHEA:39940"/>
    </physiologicalReaction>
</comment>
<evidence type="ECO:0000256" key="38">
    <source>
        <dbReference type="ARBA" id="ARBA00048872"/>
    </source>
</evidence>
<evidence type="ECO:0000256" key="19">
    <source>
        <dbReference type="ARBA" id="ARBA00033022"/>
    </source>
</evidence>
<dbReference type="SUPFAM" id="SSF52266">
    <property type="entry name" value="SGNH hydrolase"/>
    <property type="match status" value="1"/>
</dbReference>
<dbReference type="GO" id="GO:0006644">
    <property type="term" value="P:phospholipid metabolic process"/>
    <property type="evidence" value="ECO:0007669"/>
    <property type="project" value="TreeGrafter"/>
</dbReference>
<evidence type="ECO:0000256" key="43">
    <source>
        <dbReference type="SAM" id="SignalP"/>
    </source>
</evidence>
<comment type="catalytic activity">
    <reaction evidence="23">
        <text>1-(9Z-octadecenoyl)-glycerol + H2O = glycerol + (9Z)-octadecenoate + H(+)</text>
        <dbReference type="Rhea" id="RHEA:38487"/>
        <dbReference type="ChEBI" id="CHEBI:15377"/>
        <dbReference type="ChEBI" id="CHEBI:15378"/>
        <dbReference type="ChEBI" id="CHEBI:17754"/>
        <dbReference type="ChEBI" id="CHEBI:30823"/>
        <dbReference type="ChEBI" id="CHEBI:75342"/>
    </reaction>
    <physiologicalReaction direction="left-to-right" evidence="23">
        <dbReference type="Rhea" id="RHEA:38488"/>
    </physiologicalReaction>
</comment>